<proteinExistence type="predicted"/>
<reference evidence="1 2" key="1">
    <citation type="submission" date="2019-03" db="EMBL/GenBank/DDBJ databases">
        <title>The genome sequence of a newly discovered highly antifungal drug resistant Aspergillus species, Aspergillus tanneri NIH 1004.</title>
        <authorList>
            <person name="Mounaud S."/>
            <person name="Singh I."/>
            <person name="Joardar V."/>
            <person name="Pakala S."/>
            <person name="Pakala S."/>
            <person name="Venepally P."/>
            <person name="Hoover J."/>
            <person name="Nierman W."/>
            <person name="Chung J."/>
            <person name="Losada L."/>
        </authorList>
    </citation>
    <scope>NUCLEOTIDE SEQUENCE [LARGE SCALE GENOMIC DNA]</scope>
    <source>
        <strain evidence="1 2">NIH1004</strain>
    </source>
</reference>
<name>A0A4S3JDL4_9EURO</name>
<accession>A0A4S3JDL4</accession>
<dbReference type="Proteomes" id="UP000308092">
    <property type="component" value="Unassembled WGS sequence"/>
</dbReference>
<dbReference type="EMBL" id="SOSA01000284">
    <property type="protein sequence ID" value="THC93145.1"/>
    <property type="molecule type" value="Genomic_DNA"/>
</dbReference>
<evidence type="ECO:0000313" key="1">
    <source>
        <dbReference type="EMBL" id="THC93145.1"/>
    </source>
</evidence>
<keyword evidence="2" id="KW-1185">Reference proteome</keyword>
<dbReference type="VEuPathDB" id="FungiDB:EYZ11_007388"/>
<sequence>MPLTIRALGYPAPWDWIVTNIKRAKDYLLENTILGIPALFQTESIHGF</sequence>
<organism evidence="1 2">
    <name type="scientific">Aspergillus tanneri</name>
    <dbReference type="NCBI Taxonomy" id="1220188"/>
    <lineage>
        <taxon>Eukaryota</taxon>
        <taxon>Fungi</taxon>
        <taxon>Dikarya</taxon>
        <taxon>Ascomycota</taxon>
        <taxon>Pezizomycotina</taxon>
        <taxon>Eurotiomycetes</taxon>
        <taxon>Eurotiomycetidae</taxon>
        <taxon>Eurotiales</taxon>
        <taxon>Aspergillaceae</taxon>
        <taxon>Aspergillus</taxon>
        <taxon>Aspergillus subgen. Circumdati</taxon>
    </lineage>
</organism>
<gene>
    <name evidence="1" type="ORF">EYZ11_007388</name>
</gene>
<dbReference type="AlphaFoldDB" id="A0A4S3JDL4"/>
<evidence type="ECO:0000313" key="2">
    <source>
        <dbReference type="Proteomes" id="UP000308092"/>
    </source>
</evidence>
<comment type="caution">
    <text evidence="1">The sequence shown here is derived from an EMBL/GenBank/DDBJ whole genome shotgun (WGS) entry which is preliminary data.</text>
</comment>
<dbReference type="STRING" id="1220188.A0A4S3JDL4"/>
<protein>
    <submittedName>
        <fullName evidence="1">Uncharacterized protein</fullName>
    </submittedName>
</protein>